<evidence type="ECO:0000256" key="2">
    <source>
        <dbReference type="ARBA" id="ARBA00023157"/>
    </source>
</evidence>
<feature type="non-terminal residue" evidence="5">
    <location>
        <position position="1"/>
    </location>
</feature>
<dbReference type="PANTHER" id="PTHR35357:SF8">
    <property type="entry name" value="OS01G0111000 PROTEIN"/>
    <property type="match status" value="1"/>
</dbReference>
<dbReference type="InterPro" id="IPR035513">
    <property type="entry name" value="Invertase/methylesterase_inhib"/>
</dbReference>
<evidence type="ECO:0000313" key="5">
    <source>
        <dbReference type="EMBL" id="RRT68510.1"/>
    </source>
</evidence>
<dbReference type="EMBL" id="AMZH03004672">
    <property type="protein sequence ID" value="RRT68510.1"/>
    <property type="molecule type" value="Genomic_DNA"/>
</dbReference>
<keyword evidence="1" id="KW-0732">Signal</keyword>
<comment type="caution">
    <text evidence="5">The sequence shown here is derived from an EMBL/GenBank/DDBJ whole genome shotgun (WGS) entry which is preliminary data.</text>
</comment>
<dbReference type="SMART" id="SM00856">
    <property type="entry name" value="PMEI"/>
    <property type="match status" value="1"/>
</dbReference>
<dbReference type="NCBIfam" id="TIGR01614">
    <property type="entry name" value="PME_inhib"/>
    <property type="match status" value="1"/>
</dbReference>
<dbReference type="SUPFAM" id="SSF101148">
    <property type="entry name" value="Plant invertase/pectin methylesterase inhibitor"/>
    <property type="match status" value="1"/>
</dbReference>
<organism evidence="5 6">
    <name type="scientific">Ensete ventricosum</name>
    <name type="common">Abyssinian banana</name>
    <name type="synonym">Musa ensete</name>
    <dbReference type="NCBI Taxonomy" id="4639"/>
    <lineage>
        <taxon>Eukaryota</taxon>
        <taxon>Viridiplantae</taxon>
        <taxon>Streptophyta</taxon>
        <taxon>Embryophyta</taxon>
        <taxon>Tracheophyta</taxon>
        <taxon>Spermatophyta</taxon>
        <taxon>Magnoliopsida</taxon>
        <taxon>Liliopsida</taxon>
        <taxon>Zingiberales</taxon>
        <taxon>Musaceae</taxon>
        <taxon>Ensete</taxon>
    </lineage>
</organism>
<dbReference type="AlphaFoldDB" id="A0A426ZX30"/>
<dbReference type="Proteomes" id="UP000287651">
    <property type="component" value="Unassembled WGS sequence"/>
</dbReference>
<sequence>STCSLTSNYPFCVAALQSDPRSLRANDVKSLSAIAVGISFAKARSTSTYASGMTKNVTAAVALFGTCAEKYRNAGEALRWALGSLAQENYDYACMHVRAAQDYACACGTLFSRRRSPASAYPPATAKRADYLQRLCGTALDIISQLVDAP</sequence>
<accession>A0A426ZX30</accession>
<evidence type="ECO:0000259" key="4">
    <source>
        <dbReference type="SMART" id="SM00856"/>
    </source>
</evidence>
<name>A0A426ZX30_ENSVE</name>
<evidence type="ECO:0000256" key="1">
    <source>
        <dbReference type="ARBA" id="ARBA00022729"/>
    </source>
</evidence>
<dbReference type="Pfam" id="PF04043">
    <property type="entry name" value="PMEI"/>
    <property type="match status" value="1"/>
</dbReference>
<evidence type="ECO:0000313" key="6">
    <source>
        <dbReference type="Proteomes" id="UP000287651"/>
    </source>
</evidence>
<proteinExistence type="inferred from homology"/>
<reference evidence="5 6" key="1">
    <citation type="journal article" date="2014" name="Agronomy (Basel)">
        <title>A Draft Genome Sequence for Ensete ventricosum, the Drought-Tolerant Tree Against Hunger.</title>
        <authorList>
            <person name="Harrison J."/>
            <person name="Moore K.A."/>
            <person name="Paszkiewicz K."/>
            <person name="Jones T."/>
            <person name="Grant M."/>
            <person name="Ambacheew D."/>
            <person name="Muzemil S."/>
            <person name="Studholme D.J."/>
        </authorList>
    </citation>
    <scope>NUCLEOTIDE SEQUENCE [LARGE SCALE GENOMIC DNA]</scope>
</reference>
<comment type="similarity">
    <text evidence="3">Belongs to the PMEI family.</text>
</comment>
<keyword evidence="2" id="KW-1015">Disulfide bond</keyword>
<dbReference type="InterPro" id="IPR006501">
    <property type="entry name" value="Pectinesterase_inhib_dom"/>
</dbReference>
<evidence type="ECO:0000256" key="3">
    <source>
        <dbReference type="ARBA" id="ARBA00038471"/>
    </source>
</evidence>
<dbReference type="Gene3D" id="1.20.140.40">
    <property type="entry name" value="Invertase/pectin methylesterase inhibitor family protein"/>
    <property type="match status" value="1"/>
</dbReference>
<gene>
    <name evidence="5" type="ORF">B296_00038255</name>
</gene>
<dbReference type="GO" id="GO:0004857">
    <property type="term" value="F:enzyme inhibitor activity"/>
    <property type="evidence" value="ECO:0007669"/>
    <property type="project" value="InterPro"/>
</dbReference>
<feature type="domain" description="Pectinesterase inhibitor" evidence="4">
    <location>
        <begin position="1"/>
        <end position="142"/>
    </location>
</feature>
<dbReference type="CDD" id="cd14859">
    <property type="entry name" value="PMEI_like"/>
    <property type="match status" value="1"/>
</dbReference>
<dbReference type="PANTHER" id="PTHR35357">
    <property type="entry name" value="OS02G0537100 PROTEIN"/>
    <property type="match status" value="1"/>
</dbReference>
<protein>
    <recommendedName>
        <fullName evidence="4">Pectinesterase inhibitor domain-containing protein</fullName>
    </recommendedName>
</protein>